<gene>
    <name evidence="1" type="ORF">SAMN06296427_10743</name>
</gene>
<dbReference type="EMBL" id="FWXS01000007">
    <property type="protein sequence ID" value="SMC75100.1"/>
    <property type="molecule type" value="Genomic_DNA"/>
</dbReference>
<keyword evidence="2" id="KW-1185">Reference proteome</keyword>
<organism evidence="1 2">
    <name type="scientific">Moheibacter sediminis</name>
    <dbReference type="NCBI Taxonomy" id="1434700"/>
    <lineage>
        <taxon>Bacteria</taxon>
        <taxon>Pseudomonadati</taxon>
        <taxon>Bacteroidota</taxon>
        <taxon>Flavobacteriia</taxon>
        <taxon>Flavobacteriales</taxon>
        <taxon>Weeksellaceae</taxon>
        <taxon>Moheibacter</taxon>
    </lineage>
</organism>
<dbReference type="STRING" id="1434700.SAMN06296427_10743"/>
<protein>
    <recommendedName>
        <fullName evidence="3">Lipoprotein</fullName>
    </recommendedName>
</protein>
<dbReference type="AlphaFoldDB" id="A0A1W2BQ94"/>
<name>A0A1W2BQ94_9FLAO</name>
<proteinExistence type="predicted"/>
<dbReference type="Proteomes" id="UP000192393">
    <property type="component" value="Unassembled WGS sequence"/>
</dbReference>
<dbReference type="RefSeq" id="WP_084017731.1">
    <property type="nucleotide sequence ID" value="NZ_FWXS01000007.1"/>
</dbReference>
<evidence type="ECO:0000313" key="2">
    <source>
        <dbReference type="Proteomes" id="UP000192393"/>
    </source>
</evidence>
<dbReference type="PROSITE" id="PS51257">
    <property type="entry name" value="PROKAR_LIPOPROTEIN"/>
    <property type="match status" value="1"/>
</dbReference>
<evidence type="ECO:0000313" key="1">
    <source>
        <dbReference type="EMBL" id="SMC75100.1"/>
    </source>
</evidence>
<dbReference type="OrthoDB" id="1333948at2"/>
<reference evidence="2" key="1">
    <citation type="submission" date="2017-04" db="EMBL/GenBank/DDBJ databases">
        <authorList>
            <person name="Varghese N."/>
            <person name="Submissions S."/>
        </authorList>
    </citation>
    <scope>NUCLEOTIDE SEQUENCE [LARGE SCALE GENOMIC DNA]</scope>
    <source>
        <strain evidence="2">CGMCC 1.12708</strain>
    </source>
</reference>
<evidence type="ECO:0008006" key="3">
    <source>
        <dbReference type="Google" id="ProtNLM"/>
    </source>
</evidence>
<sequence>MKIRTLLLISILLVSCNRTFEIGISEEKTGIGLIYLDINSPIYLYSDKTSKIPFDSIVFKNNKIKTSILKQQLQPYKIYQGDTEKEAKINEQKGLIEFKPQIIFRVLEKDKNFWQVIINEKESEFVYLNLEKYQDLSISNYLKEINFDPNFVPDEIKNWYLFEDWMTTFRSSFIPNSDNLIFHNQPDGNKINTKLEFINYQIDTIQNDWMKVKLNDSISGWIRWKRNDSIVLKYNRFLYY</sequence>
<accession>A0A1W2BQ94</accession>